<proteinExistence type="predicted"/>
<keyword evidence="3" id="KW-0804">Transcription</keyword>
<dbReference type="CDD" id="cd00093">
    <property type="entry name" value="HTH_XRE"/>
    <property type="match status" value="1"/>
</dbReference>
<dbReference type="STRING" id="453.Lfee_0903"/>
<dbReference type="PANTHER" id="PTHR46797">
    <property type="entry name" value="HTH-TYPE TRANSCRIPTIONAL REGULATOR"/>
    <property type="match status" value="1"/>
</dbReference>
<dbReference type="SMART" id="SM00530">
    <property type="entry name" value="HTH_XRE"/>
    <property type="match status" value="1"/>
</dbReference>
<keyword evidence="1" id="KW-0805">Transcription regulation</keyword>
<evidence type="ECO:0000256" key="3">
    <source>
        <dbReference type="ARBA" id="ARBA00023163"/>
    </source>
</evidence>
<dbReference type="OrthoDB" id="9800901at2"/>
<evidence type="ECO:0000313" key="7">
    <source>
        <dbReference type="Proteomes" id="UP000054698"/>
    </source>
</evidence>
<sequence length="79" mass="8989">MSKKCPALIKLGQRIRELRIEKGFSQETFAYEINLDRTYMGGIERGERNIAAINLIRIAKGLKVEVGELFPPIKNLNVD</sequence>
<dbReference type="InterPro" id="IPR050807">
    <property type="entry name" value="TransReg_Diox_bact_type"/>
</dbReference>
<keyword evidence="2" id="KW-0238">DNA-binding</keyword>
<dbReference type="GO" id="GO:0003700">
    <property type="term" value="F:DNA-binding transcription factor activity"/>
    <property type="evidence" value="ECO:0007669"/>
    <property type="project" value="TreeGrafter"/>
</dbReference>
<protein>
    <submittedName>
        <fullName evidence="5 6">Regulatory protein munI</fullName>
    </submittedName>
</protein>
<reference evidence="5 7" key="1">
    <citation type="submission" date="2015-11" db="EMBL/GenBank/DDBJ databases">
        <title>Genomic analysis of 38 Legionella species identifies large and diverse effector repertoires.</title>
        <authorList>
            <person name="Burstein D."/>
            <person name="Amaro F."/>
            <person name="Zusman T."/>
            <person name="Lifshitz Z."/>
            <person name="Cohen O."/>
            <person name="Gilbert J.A."/>
            <person name="Pupko T."/>
            <person name="Shuman H.A."/>
            <person name="Segal G."/>
        </authorList>
    </citation>
    <scope>NUCLEOTIDE SEQUENCE [LARGE SCALE GENOMIC DNA]</scope>
    <source>
        <strain evidence="5 7">WO-44C</strain>
    </source>
</reference>
<evidence type="ECO:0000313" key="6">
    <source>
        <dbReference type="EMBL" id="SPX62214.1"/>
    </source>
</evidence>
<dbReference type="GO" id="GO:0003677">
    <property type="term" value="F:DNA binding"/>
    <property type="evidence" value="ECO:0007669"/>
    <property type="project" value="UniProtKB-KW"/>
</dbReference>
<keyword evidence="7" id="KW-1185">Reference proteome</keyword>
<dbReference type="EMBL" id="UASS01000037">
    <property type="protein sequence ID" value="SPX62214.1"/>
    <property type="molecule type" value="Genomic_DNA"/>
</dbReference>
<dbReference type="Proteomes" id="UP000054698">
    <property type="component" value="Unassembled WGS sequence"/>
</dbReference>
<evidence type="ECO:0000313" key="8">
    <source>
        <dbReference type="Proteomes" id="UP000251942"/>
    </source>
</evidence>
<dbReference type="SUPFAM" id="SSF47413">
    <property type="entry name" value="lambda repressor-like DNA-binding domains"/>
    <property type="match status" value="1"/>
</dbReference>
<accession>A0A0W0U2H2</accession>
<dbReference type="InterPro" id="IPR010982">
    <property type="entry name" value="Lambda_DNA-bd_dom_sf"/>
</dbReference>
<dbReference type="Proteomes" id="UP000251942">
    <property type="component" value="Unassembled WGS sequence"/>
</dbReference>
<dbReference type="PROSITE" id="PS50943">
    <property type="entry name" value="HTH_CROC1"/>
    <property type="match status" value="1"/>
</dbReference>
<evidence type="ECO:0000256" key="2">
    <source>
        <dbReference type="ARBA" id="ARBA00023125"/>
    </source>
</evidence>
<dbReference type="AlphaFoldDB" id="A0A0W0U2H2"/>
<feature type="domain" description="HTH cro/C1-type" evidence="4">
    <location>
        <begin position="15"/>
        <end position="69"/>
    </location>
</feature>
<dbReference type="Gene3D" id="1.10.260.40">
    <property type="entry name" value="lambda repressor-like DNA-binding domains"/>
    <property type="match status" value="1"/>
</dbReference>
<dbReference type="GO" id="GO:0005829">
    <property type="term" value="C:cytosol"/>
    <property type="evidence" value="ECO:0007669"/>
    <property type="project" value="TreeGrafter"/>
</dbReference>
<dbReference type="InterPro" id="IPR001387">
    <property type="entry name" value="Cro/C1-type_HTH"/>
</dbReference>
<reference evidence="6 8" key="2">
    <citation type="submission" date="2018-06" db="EMBL/GenBank/DDBJ databases">
        <authorList>
            <consortium name="Pathogen Informatics"/>
            <person name="Doyle S."/>
        </authorList>
    </citation>
    <scope>NUCLEOTIDE SEQUENCE [LARGE SCALE GENOMIC DNA]</scope>
    <source>
        <strain evidence="6 8">NCTC12022</strain>
    </source>
</reference>
<evidence type="ECO:0000256" key="1">
    <source>
        <dbReference type="ARBA" id="ARBA00023015"/>
    </source>
</evidence>
<dbReference type="Pfam" id="PF01381">
    <property type="entry name" value="HTH_3"/>
    <property type="match status" value="1"/>
</dbReference>
<name>A0A0W0U2H2_9GAMM</name>
<dbReference type="PANTHER" id="PTHR46797:SF23">
    <property type="entry name" value="HTH-TYPE TRANSCRIPTIONAL REGULATOR SUTR"/>
    <property type="match status" value="1"/>
</dbReference>
<dbReference type="RefSeq" id="WP_058444321.1">
    <property type="nucleotide sequence ID" value="NZ_CAAAHT010000068.1"/>
</dbReference>
<evidence type="ECO:0000313" key="5">
    <source>
        <dbReference type="EMBL" id="KTD01967.1"/>
    </source>
</evidence>
<evidence type="ECO:0000259" key="4">
    <source>
        <dbReference type="PROSITE" id="PS50943"/>
    </source>
</evidence>
<organism evidence="5 7">
    <name type="scientific">Legionella feeleii</name>
    <dbReference type="NCBI Taxonomy" id="453"/>
    <lineage>
        <taxon>Bacteria</taxon>
        <taxon>Pseudomonadati</taxon>
        <taxon>Pseudomonadota</taxon>
        <taxon>Gammaproteobacteria</taxon>
        <taxon>Legionellales</taxon>
        <taxon>Legionellaceae</taxon>
        <taxon>Legionella</taxon>
    </lineage>
</organism>
<dbReference type="EMBL" id="LNYB01000027">
    <property type="protein sequence ID" value="KTD01967.1"/>
    <property type="molecule type" value="Genomic_DNA"/>
</dbReference>
<gene>
    <name evidence="6" type="primary">munIC_3</name>
    <name evidence="5" type="ORF">Lfee_0903</name>
    <name evidence="6" type="ORF">NCTC12022_02971</name>
</gene>
<dbReference type="PATRIC" id="fig|453.4.peg.975"/>